<dbReference type="SUPFAM" id="SSF51338">
    <property type="entry name" value="Composite domain of metallo-dependent hydrolases"/>
    <property type="match status" value="1"/>
</dbReference>
<name>A0A3B0TLU7_9ZZZZ</name>
<dbReference type="PANTHER" id="PTHR43135">
    <property type="entry name" value="ALPHA-D-RIBOSE 1-METHYLPHOSPHONATE 5-TRIPHOSPHATE DIPHOSPHATASE"/>
    <property type="match status" value="1"/>
</dbReference>
<dbReference type="SUPFAM" id="SSF51556">
    <property type="entry name" value="Metallo-dependent hydrolases"/>
    <property type="match status" value="1"/>
</dbReference>
<dbReference type="InterPro" id="IPR051781">
    <property type="entry name" value="Metallo-dep_Hydrolase"/>
</dbReference>
<evidence type="ECO:0000313" key="2">
    <source>
        <dbReference type="EMBL" id="VAW08006.1"/>
    </source>
</evidence>
<dbReference type="GO" id="GO:0016810">
    <property type="term" value="F:hydrolase activity, acting on carbon-nitrogen (but not peptide) bonds"/>
    <property type="evidence" value="ECO:0007669"/>
    <property type="project" value="InterPro"/>
</dbReference>
<feature type="domain" description="Amidohydrolase-related" evidence="1">
    <location>
        <begin position="272"/>
        <end position="395"/>
    </location>
</feature>
<reference evidence="2" key="1">
    <citation type="submission" date="2018-06" db="EMBL/GenBank/DDBJ databases">
        <authorList>
            <person name="Zhirakovskaya E."/>
        </authorList>
    </citation>
    <scope>NUCLEOTIDE SEQUENCE</scope>
</reference>
<protein>
    <recommendedName>
        <fullName evidence="1">Amidohydrolase-related domain-containing protein</fullName>
    </recommendedName>
</protein>
<gene>
    <name evidence="2" type="ORF">MNBD_ACTINO02-2750</name>
</gene>
<dbReference type="CDD" id="cd01309">
    <property type="entry name" value="Met_dep_hydrolase_C"/>
    <property type="match status" value="1"/>
</dbReference>
<dbReference type="InterPro" id="IPR032466">
    <property type="entry name" value="Metal_Hydrolase"/>
</dbReference>
<dbReference type="EMBL" id="UOEK01000432">
    <property type="protein sequence ID" value="VAW08006.1"/>
    <property type="molecule type" value="Genomic_DNA"/>
</dbReference>
<dbReference type="Gene3D" id="3.20.20.140">
    <property type="entry name" value="Metal-dependent hydrolases"/>
    <property type="match status" value="1"/>
</dbReference>
<dbReference type="InterPro" id="IPR006680">
    <property type="entry name" value="Amidohydro-rel"/>
</dbReference>
<proteinExistence type="predicted"/>
<evidence type="ECO:0000259" key="1">
    <source>
        <dbReference type="Pfam" id="PF01979"/>
    </source>
</evidence>
<accession>A0A3B0TLU7</accession>
<dbReference type="InterPro" id="IPR011059">
    <property type="entry name" value="Metal-dep_hydrolase_composite"/>
</dbReference>
<dbReference type="Pfam" id="PF01979">
    <property type="entry name" value="Amidohydro_1"/>
    <property type="match status" value="1"/>
</dbReference>
<sequence>MTRTAYTNATIWTGTGEVIDRGGLVTQDGRIVQVGSNIDMSGSEIVDCAGQYLLPGFIDAHAHTGIWGEGSHDDFDGNEMSEAITPYVRALDSIYPEDPGFDDARRGGVTTIGIMHGSANPIGGQLTVAKSAGLVADDMVLREPAGVKMAFGENPKRVGESRKRAPTTRMGVAHLARKSFVEAQEYQKDWEHYEALVAAEAAKPESERTPLRSPKRDLGLEILVKVLNRELPIRNHAHRMDDIRTAIRLSEEFGYELILDHATEAHRIIDEIVSRNIPVCLGPLMGGRSKREVARKTPASVGIMVKAGAKVIVMTDSPFVPVEHLRDQVIIAIREGLPEDRALETITSNPADILGVADRVGTLEVGKDADFILMNGDPWDARTRVQQTFINGQLVFSADGPYIPD</sequence>
<dbReference type="AlphaFoldDB" id="A0A3B0TLU7"/>
<dbReference type="PANTHER" id="PTHR43135:SF3">
    <property type="entry name" value="ALPHA-D-RIBOSE 1-METHYLPHOSPHONATE 5-TRIPHOSPHATE DIPHOSPHATASE"/>
    <property type="match status" value="1"/>
</dbReference>
<organism evidence="2">
    <name type="scientific">hydrothermal vent metagenome</name>
    <dbReference type="NCBI Taxonomy" id="652676"/>
    <lineage>
        <taxon>unclassified sequences</taxon>
        <taxon>metagenomes</taxon>
        <taxon>ecological metagenomes</taxon>
    </lineage>
</organism>